<keyword evidence="1" id="KW-0812">Transmembrane</keyword>
<dbReference type="KEGG" id="abri:DFR85_05195"/>
<dbReference type="Pfam" id="PF07705">
    <property type="entry name" value="CARDB"/>
    <property type="match status" value="1"/>
</dbReference>
<dbReference type="GeneID" id="36831529"/>
<dbReference type="EMBL" id="CP029289">
    <property type="protein sequence ID" value="AWR94082.1"/>
    <property type="molecule type" value="Genomic_DNA"/>
</dbReference>
<dbReference type="Proteomes" id="UP000248044">
    <property type="component" value="Chromosome"/>
</dbReference>
<accession>A0A2U9IDH9</accession>
<feature type="domain" description="CARDB" evidence="2">
    <location>
        <begin position="501"/>
        <end position="578"/>
    </location>
</feature>
<keyword evidence="1" id="KW-1133">Transmembrane helix</keyword>
<feature type="transmembrane region" description="Helical" evidence="1">
    <location>
        <begin position="626"/>
        <end position="645"/>
    </location>
</feature>
<sequence length="648" mass="71952">MKYILLLLLVILTPFIYISQANTPLPTYTVTFVEHGLPTNSEWSVTVTNTSNDKTFTQNSSSNEIVFTLTKGFYSFKVSSNTSYVPSPSSGYLEVYNSSITENITFSKPVAELNVTQFKMENSNTGATVSYLTKGTPYYLLFYIKNYGNIYAPVFASIQIISSSNVIVSQLTSFSNISPGLTQQIGIQWIPNTNGIYYVNLTLYKNLETKEVYIPSVIEKIFVGNVYPVVFKENGLPIGTQWKVNINGSVYTSNEQNLTVYLPDGTYTYEVTNITGYQISEYEGTFTVNNAGLTINLVFKPLVIIPEISEFKIVNSSGVPAITFFVNGQYNISFVLTNNGNETGYIYTIVEILNSSHQIVTTKYEDVLLAPGQSRTIELPFVPRVSGNYSIMVTSYNSTAYISKYVYNFSVLKGLEIIFKEIGLPEGQIWNVTLNGVTKYSNTDEIIFYEPPGSYSYVIGPVNGFTQSISSGSMFIISNKTITIQFTEILKPVITLNILNSSLQPTEVLYQGKPYMVSINVSNEGNLEASFIVEVYVSYNNAIVVEKNFTLTLMPKETKTLSINFTPTESGKYLINSTIYSTTHQLYVTKAVSLPSQVLHTVTPTTSTVPPTTTVSTTKPSSSSTLYIIIAIVIVIIIIAAIFLIRRK</sequence>
<evidence type="ECO:0000313" key="3">
    <source>
        <dbReference type="EMBL" id="AWR94082.1"/>
    </source>
</evidence>
<evidence type="ECO:0000313" key="4">
    <source>
        <dbReference type="Proteomes" id="UP000248044"/>
    </source>
</evidence>
<organism evidence="3 4">
    <name type="scientific">Acidianus brierleyi</name>
    <dbReference type="NCBI Taxonomy" id="41673"/>
    <lineage>
        <taxon>Archaea</taxon>
        <taxon>Thermoproteota</taxon>
        <taxon>Thermoprotei</taxon>
        <taxon>Sulfolobales</taxon>
        <taxon>Sulfolobaceae</taxon>
        <taxon>Acidianus</taxon>
    </lineage>
</organism>
<evidence type="ECO:0000259" key="2">
    <source>
        <dbReference type="Pfam" id="PF07705"/>
    </source>
</evidence>
<gene>
    <name evidence="3" type="ORF">DFR85_05195</name>
</gene>
<dbReference type="RefSeq" id="WP_110269963.1">
    <property type="nucleotide sequence ID" value="NZ_CP029289.2"/>
</dbReference>
<dbReference type="InterPro" id="IPR013783">
    <property type="entry name" value="Ig-like_fold"/>
</dbReference>
<protein>
    <recommendedName>
        <fullName evidence="2">CARDB domain-containing protein</fullName>
    </recommendedName>
</protein>
<dbReference type="Gene3D" id="2.60.40.10">
    <property type="entry name" value="Immunoglobulins"/>
    <property type="match status" value="1"/>
</dbReference>
<name>A0A2U9IDH9_9CREN</name>
<keyword evidence="4" id="KW-1185">Reference proteome</keyword>
<reference evidence="3 4" key="1">
    <citation type="submission" date="2018-05" db="EMBL/GenBank/DDBJ databases">
        <title>Complete Genome Sequences of Extremely Thermoacidophilic, Metal-Mobilizing Type-Strain Members of the Archaeal Family Sulfolobaceae: Acidianus brierleyi DSM-1651T, Acidianus sulfidivorans DSM-18786T, Metallosphaera hakonensis DSM-7519T, and Metallosphaera prunae DSM-10039T.</title>
        <authorList>
            <person name="Counts J.A."/>
            <person name="Kelly R.M."/>
        </authorList>
    </citation>
    <scope>NUCLEOTIDE SEQUENCE [LARGE SCALE GENOMIC DNA]</scope>
    <source>
        <strain evidence="3 4">DSM 1651</strain>
    </source>
</reference>
<keyword evidence="1" id="KW-0472">Membrane</keyword>
<proteinExistence type="predicted"/>
<dbReference type="AlphaFoldDB" id="A0A2U9IDH9"/>
<evidence type="ECO:0000256" key="1">
    <source>
        <dbReference type="SAM" id="Phobius"/>
    </source>
</evidence>
<dbReference type="OrthoDB" id="43976at2157"/>
<dbReference type="InterPro" id="IPR011635">
    <property type="entry name" value="CARDB"/>
</dbReference>